<gene>
    <name evidence="1" type="primary">POC1B</name>
    <name evidence="1" type="ORF">P7K49_020010</name>
</gene>
<comment type="caution">
    <text evidence="1">The sequence shown here is derived from an EMBL/GenBank/DDBJ whole genome shotgun (WGS) entry which is preliminary data.</text>
</comment>
<evidence type="ECO:0000313" key="2">
    <source>
        <dbReference type="Proteomes" id="UP001266305"/>
    </source>
</evidence>
<dbReference type="EMBL" id="JASSZA010000009">
    <property type="protein sequence ID" value="KAK2102343.1"/>
    <property type="molecule type" value="Genomic_DNA"/>
</dbReference>
<name>A0ABQ9UZ45_SAGOE</name>
<sequence length="70" mass="7852">MSDLPSESQRSIPLAVTDALEHILEQLNVLTQGLSQTVSILEQRLTLTEDKLKDCLENQQKLFSAVQQKS</sequence>
<organism evidence="1 2">
    <name type="scientific">Saguinus oedipus</name>
    <name type="common">Cotton-top tamarin</name>
    <name type="synonym">Oedipomidas oedipus</name>
    <dbReference type="NCBI Taxonomy" id="9490"/>
    <lineage>
        <taxon>Eukaryota</taxon>
        <taxon>Metazoa</taxon>
        <taxon>Chordata</taxon>
        <taxon>Craniata</taxon>
        <taxon>Vertebrata</taxon>
        <taxon>Euteleostomi</taxon>
        <taxon>Mammalia</taxon>
        <taxon>Eutheria</taxon>
        <taxon>Euarchontoglires</taxon>
        <taxon>Primates</taxon>
        <taxon>Haplorrhini</taxon>
        <taxon>Platyrrhini</taxon>
        <taxon>Cebidae</taxon>
        <taxon>Callitrichinae</taxon>
        <taxon>Saguinus</taxon>
    </lineage>
</organism>
<proteinExistence type="predicted"/>
<keyword evidence="2" id="KW-1185">Reference proteome</keyword>
<evidence type="ECO:0000313" key="1">
    <source>
        <dbReference type="EMBL" id="KAK2102343.1"/>
    </source>
</evidence>
<dbReference type="Proteomes" id="UP001266305">
    <property type="component" value="Unassembled WGS sequence"/>
</dbReference>
<accession>A0ABQ9UZ45</accession>
<protein>
    <submittedName>
        <fullName evidence="1">POC1 centriolar protein B</fullName>
    </submittedName>
</protein>
<reference evidence="1 2" key="1">
    <citation type="submission" date="2023-05" db="EMBL/GenBank/DDBJ databases">
        <title>B98-5 Cell Line De Novo Hybrid Assembly: An Optical Mapping Approach.</title>
        <authorList>
            <person name="Kananen K."/>
            <person name="Auerbach J.A."/>
            <person name="Kautto E."/>
            <person name="Blachly J.S."/>
        </authorList>
    </citation>
    <scope>NUCLEOTIDE SEQUENCE [LARGE SCALE GENOMIC DNA]</scope>
    <source>
        <strain evidence="1">B95-8</strain>
        <tissue evidence="1">Cell line</tissue>
    </source>
</reference>